<name>A0AAQ1UPP1_9BACT</name>
<dbReference type="InterPro" id="IPR031762">
    <property type="entry name" value="DUF4738"/>
</dbReference>
<dbReference type="RefSeq" id="WP_115154408.1">
    <property type="nucleotide sequence ID" value="NZ_DBFWLE010000012.1"/>
</dbReference>
<evidence type="ECO:0000313" key="2">
    <source>
        <dbReference type="Proteomes" id="UP000255283"/>
    </source>
</evidence>
<evidence type="ECO:0008006" key="3">
    <source>
        <dbReference type="Google" id="ProtNLM"/>
    </source>
</evidence>
<protein>
    <recommendedName>
        <fullName evidence="3">DUF4738 domain-containing protein</fullName>
    </recommendedName>
</protein>
<evidence type="ECO:0000313" key="1">
    <source>
        <dbReference type="EMBL" id="SUB96805.1"/>
    </source>
</evidence>
<proteinExistence type="predicted"/>
<gene>
    <name evidence="1" type="ORF">NCTC13063_02581</name>
</gene>
<dbReference type="Gene3D" id="2.40.128.510">
    <property type="entry name" value="Protein of unknown function DUF4738"/>
    <property type="match status" value="1"/>
</dbReference>
<accession>A0AAQ1UPP1</accession>
<sequence length="270" mass="29864">MTRFRLGFVLLSVLLVAVLVGCRRTAGGKASLPQEDLRAKQMLQGIWLNDAEGDVSFMAKGDTIFYPDSTSQPVRFAIYGDTLVLSAAGESKYPIVKQAPHLFVFKNQNGDVVKLVKSEDPDDRYAFEERRPVALNQNRLIKRDTVVTLGGEKYHSYTQVNPTTYKVVKSSYNDDGVAVDNVYHDNIVHVSVFNGARKVYSGDFRKQAFVRLVPADYLSQSVLSDITFTRIDASGLHYAATLCIPDSPSSFVVELLISPAGRLTMSVADN</sequence>
<dbReference type="PROSITE" id="PS51257">
    <property type="entry name" value="PROKAR_LIPOPROTEIN"/>
    <property type="match status" value="1"/>
</dbReference>
<organism evidence="1 2">
    <name type="scientific">Segatella buccae</name>
    <dbReference type="NCBI Taxonomy" id="28126"/>
    <lineage>
        <taxon>Bacteria</taxon>
        <taxon>Pseudomonadati</taxon>
        <taxon>Bacteroidota</taxon>
        <taxon>Bacteroidia</taxon>
        <taxon>Bacteroidales</taxon>
        <taxon>Prevotellaceae</taxon>
        <taxon>Segatella</taxon>
    </lineage>
</organism>
<dbReference type="EMBL" id="UGTJ01000002">
    <property type="protein sequence ID" value="SUB96805.1"/>
    <property type="molecule type" value="Genomic_DNA"/>
</dbReference>
<dbReference type="Proteomes" id="UP000255283">
    <property type="component" value="Unassembled WGS sequence"/>
</dbReference>
<dbReference type="Pfam" id="PF15889">
    <property type="entry name" value="DUF4738"/>
    <property type="match status" value="1"/>
</dbReference>
<dbReference type="AlphaFoldDB" id="A0AAQ1UPP1"/>
<reference evidence="1 2" key="1">
    <citation type="submission" date="2018-06" db="EMBL/GenBank/DDBJ databases">
        <authorList>
            <consortium name="Pathogen Informatics"/>
            <person name="Doyle S."/>
        </authorList>
    </citation>
    <scope>NUCLEOTIDE SEQUENCE [LARGE SCALE GENOMIC DNA]</scope>
    <source>
        <strain evidence="1 2">NCTC13063</strain>
    </source>
</reference>
<comment type="caution">
    <text evidence="1">The sequence shown here is derived from an EMBL/GenBank/DDBJ whole genome shotgun (WGS) entry which is preliminary data.</text>
</comment>